<gene>
    <name evidence="1" type="ORF">RBJ30_10970</name>
</gene>
<proteinExistence type="predicted"/>
<sequence length="325" mass="36855">MTSLSLQYYDGISKKNSSMLELGEEFIYGLPKHISMLKIPSRWLAGDVRRAAIPAHIDHVKDIQDMMYEVLYHEITQEAQAYTEGAFFAFLNKEKVDFGVLSFFNGWNETHKTTSLVSGKIIMRLSADSLHLSREKHDIYHKVLAHMHEVTKDDFGLGQKGHDGMYQYMTGAFGASACVDEQYKINACNEFSDFLYNIGIAKYRSAMSSTEHLQSIMDAIMVSVASELWNGREYNFIAQFIERKLLSFNPLLDEDAKTLRNAKGYVMGHAGEVESRHGLHALAAVQAFGRIAELSFDIERLKNIMLDYNRRVGIAFSALQSVLTH</sequence>
<name>A0AAW8HND0_PLUGE</name>
<dbReference type="EMBL" id="JAVDNV010000006">
    <property type="protein sequence ID" value="MDQ2309619.1"/>
    <property type="molecule type" value="Genomic_DNA"/>
</dbReference>
<comment type="caution">
    <text evidence="1">The sequence shown here is derived from an EMBL/GenBank/DDBJ whole genome shotgun (WGS) entry which is preliminary data.</text>
</comment>
<dbReference type="RefSeq" id="WP_048252969.1">
    <property type="nucleotide sequence ID" value="NZ_CBCSIS010000040.1"/>
</dbReference>
<dbReference type="AlphaFoldDB" id="A0AAW8HND0"/>
<reference evidence="1" key="1">
    <citation type="submission" date="2023-08" db="EMBL/GenBank/DDBJ databases">
        <title>WGS of pathogenic bacterial species, Los Angeles County Public Health Laboratories.</title>
        <authorList>
            <person name="Garrigues J.M."/>
            <person name="Green N.M."/>
        </authorList>
    </citation>
    <scope>NUCLEOTIDE SEQUENCE</scope>
    <source>
        <strain evidence="1">LACPHL-BACT-2023-00068</strain>
    </source>
</reference>
<evidence type="ECO:0000313" key="1">
    <source>
        <dbReference type="EMBL" id="MDQ2309619.1"/>
    </source>
</evidence>
<organism evidence="1 2">
    <name type="scientific">Pluralibacter gergoviae</name>
    <name type="common">Enterobacter gergoviae</name>
    <dbReference type="NCBI Taxonomy" id="61647"/>
    <lineage>
        <taxon>Bacteria</taxon>
        <taxon>Pseudomonadati</taxon>
        <taxon>Pseudomonadota</taxon>
        <taxon>Gammaproteobacteria</taxon>
        <taxon>Enterobacterales</taxon>
        <taxon>Enterobacteriaceae</taxon>
        <taxon>Pluralibacter</taxon>
    </lineage>
</organism>
<dbReference type="GeneID" id="61385630"/>
<dbReference type="Proteomes" id="UP001236270">
    <property type="component" value="Unassembled WGS sequence"/>
</dbReference>
<accession>A0AAW8HND0</accession>
<protein>
    <submittedName>
        <fullName evidence="1">Uncharacterized protein</fullName>
    </submittedName>
</protein>
<evidence type="ECO:0000313" key="2">
    <source>
        <dbReference type="Proteomes" id="UP001236270"/>
    </source>
</evidence>